<keyword evidence="1" id="KW-0732">Signal</keyword>
<evidence type="ECO:0000313" key="2">
    <source>
        <dbReference type="EMBL" id="SLN71589.1"/>
    </source>
</evidence>
<name>A0A1X7A602_9RHOB</name>
<evidence type="ECO:0000256" key="1">
    <source>
        <dbReference type="SAM" id="SignalP"/>
    </source>
</evidence>
<keyword evidence="3" id="KW-1185">Reference proteome</keyword>
<feature type="signal peptide" evidence="1">
    <location>
        <begin position="1"/>
        <end position="27"/>
    </location>
</feature>
<dbReference type="RefSeq" id="WP_085824167.1">
    <property type="nucleotide sequence ID" value="NZ_FWFP01000012.1"/>
</dbReference>
<gene>
    <name evidence="2" type="ORF">RUM8411_03717</name>
</gene>
<proteinExistence type="predicted"/>
<sequence>MKKAPSLKYLVPYLLTLLLVFETPALAAEQELSSAATEILAQGGNVLRCSITEACKRGRCANTEKLVEIALSDINGNAGADDGSAYLVQKGSWIEATKQSDATGTKIGNQITIILPGFGDSVAMASIDLTSNEIAYSEHLSATFGVSNHYGSCEAVN</sequence>
<accession>A0A1X7A602</accession>
<reference evidence="3" key="1">
    <citation type="submission" date="2017-03" db="EMBL/GenBank/DDBJ databases">
        <authorList>
            <person name="Rodrigo-Torres L."/>
            <person name="Arahal R.D."/>
            <person name="Lucena T."/>
        </authorList>
    </citation>
    <scope>NUCLEOTIDE SEQUENCE [LARGE SCALE GENOMIC DNA]</scope>
    <source>
        <strain evidence="3">CECT 8411</strain>
    </source>
</reference>
<dbReference type="EMBL" id="FWFP01000012">
    <property type="protein sequence ID" value="SLN71589.1"/>
    <property type="molecule type" value="Genomic_DNA"/>
</dbReference>
<protein>
    <submittedName>
        <fullName evidence="2">Uncharacterized protein</fullName>
    </submittedName>
</protein>
<dbReference type="AlphaFoldDB" id="A0A1X7A602"/>
<evidence type="ECO:0000313" key="3">
    <source>
        <dbReference type="Proteomes" id="UP000193778"/>
    </source>
</evidence>
<feature type="chain" id="PRO_5013163295" evidence="1">
    <location>
        <begin position="28"/>
        <end position="157"/>
    </location>
</feature>
<dbReference type="Proteomes" id="UP000193778">
    <property type="component" value="Unassembled WGS sequence"/>
</dbReference>
<organism evidence="2 3">
    <name type="scientific">Ruegeria meonggei</name>
    <dbReference type="NCBI Taxonomy" id="1446476"/>
    <lineage>
        <taxon>Bacteria</taxon>
        <taxon>Pseudomonadati</taxon>
        <taxon>Pseudomonadota</taxon>
        <taxon>Alphaproteobacteria</taxon>
        <taxon>Rhodobacterales</taxon>
        <taxon>Roseobacteraceae</taxon>
        <taxon>Ruegeria</taxon>
    </lineage>
</organism>